<evidence type="ECO:0000256" key="1">
    <source>
        <dbReference type="ARBA" id="ARBA00010378"/>
    </source>
</evidence>
<dbReference type="GO" id="GO:0016887">
    <property type="term" value="F:ATP hydrolysis activity"/>
    <property type="evidence" value="ECO:0007669"/>
    <property type="project" value="InterPro"/>
</dbReference>
<dbReference type="CDD" id="cd00009">
    <property type="entry name" value="AAA"/>
    <property type="match status" value="1"/>
</dbReference>
<dbReference type="SMART" id="SM00382">
    <property type="entry name" value="AAA"/>
    <property type="match status" value="1"/>
</dbReference>
<organism evidence="7 8">
    <name type="scientific">Chrysochromulina tobinii</name>
    <dbReference type="NCBI Taxonomy" id="1460289"/>
    <lineage>
        <taxon>Eukaryota</taxon>
        <taxon>Haptista</taxon>
        <taxon>Haptophyta</taxon>
        <taxon>Prymnesiophyceae</taxon>
        <taxon>Prymnesiales</taxon>
        <taxon>Chrysochromulinaceae</taxon>
        <taxon>Chrysochromulina</taxon>
    </lineage>
</organism>
<dbReference type="CDD" id="cd00051">
    <property type="entry name" value="EFh"/>
    <property type="match status" value="1"/>
</dbReference>
<dbReference type="InterPro" id="IPR003959">
    <property type="entry name" value="ATPase_AAA_core"/>
</dbReference>
<evidence type="ECO:0000256" key="2">
    <source>
        <dbReference type="ARBA" id="ARBA00022741"/>
    </source>
</evidence>
<evidence type="ECO:0000259" key="6">
    <source>
        <dbReference type="PROSITE" id="PS50222"/>
    </source>
</evidence>
<dbReference type="Pfam" id="PF00004">
    <property type="entry name" value="AAA"/>
    <property type="match status" value="1"/>
</dbReference>
<dbReference type="Pfam" id="PF13499">
    <property type="entry name" value="EF-hand_7"/>
    <property type="match status" value="1"/>
</dbReference>
<accession>A0A0M0J761</accession>
<dbReference type="InterPro" id="IPR027417">
    <property type="entry name" value="P-loop_NTPase"/>
</dbReference>
<reference evidence="8" key="1">
    <citation type="journal article" date="2015" name="PLoS Genet.">
        <title>Genome Sequence and Transcriptome Analyses of Chrysochromulina tobin: Metabolic Tools for Enhanced Algal Fitness in the Prominent Order Prymnesiales (Haptophyceae).</title>
        <authorList>
            <person name="Hovde B.T."/>
            <person name="Deodato C.R."/>
            <person name="Hunsperger H.M."/>
            <person name="Ryken S.A."/>
            <person name="Yost W."/>
            <person name="Jha R.K."/>
            <person name="Patterson J."/>
            <person name="Monnat R.J. Jr."/>
            <person name="Barlow S.B."/>
            <person name="Starkenburg S.R."/>
            <person name="Cattolico R.A."/>
        </authorList>
    </citation>
    <scope>NUCLEOTIDE SEQUENCE</scope>
    <source>
        <strain evidence="8">CCMP291</strain>
    </source>
</reference>
<dbReference type="PANTHER" id="PTHR43392:SF2">
    <property type="entry name" value="AAA-TYPE ATPASE FAMILY PROTEIN _ ANKYRIN REPEAT FAMILY PROTEIN"/>
    <property type="match status" value="1"/>
</dbReference>
<evidence type="ECO:0000313" key="8">
    <source>
        <dbReference type="Proteomes" id="UP000037460"/>
    </source>
</evidence>
<dbReference type="Gene3D" id="1.10.238.10">
    <property type="entry name" value="EF-hand"/>
    <property type="match status" value="1"/>
</dbReference>
<dbReference type="GO" id="GO:0005509">
    <property type="term" value="F:calcium ion binding"/>
    <property type="evidence" value="ECO:0007669"/>
    <property type="project" value="InterPro"/>
</dbReference>
<name>A0A0M0J761_9EUKA</name>
<keyword evidence="2" id="KW-0547">Nucleotide-binding</keyword>
<dbReference type="FunFam" id="3.40.50.300:FF:000216">
    <property type="entry name" value="Type VII secretion ATPase EccA"/>
    <property type="match status" value="1"/>
</dbReference>
<keyword evidence="3" id="KW-0106">Calcium</keyword>
<comment type="caution">
    <text evidence="7">The sequence shown here is derived from an EMBL/GenBank/DDBJ whole genome shotgun (WGS) entry which is preliminary data.</text>
</comment>
<dbReference type="SUPFAM" id="SSF52540">
    <property type="entry name" value="P-loop containing nucleoside triphosphate hydrolases"/>
    <property type="match status" value="1"/>
</dbReference>
<dbReference type="PROSITE" id="PS00018">
    <property type="entry name" value="EF_HAND_1"/>
    <property type="match status" value="1"/>
</dbReference>
<evidence type="ECO:0000256" key="4">
    <source>
        <dbReference type="ARBA" id="ARBA00022840"/>
    </source>
</evidence>
<dbReference type="SMART" id="SM00054">
    <property type="entry name" value="EFh"/>
    <property type="match status" value="1"/>
</dbReference>
<protein>
    <submittedName>
        <fullName evidence="7">Protein chromosomal-like protein</fullName>
    </submittedName>
</protein>
<evidence type="ECO:0000256" key="5">
    <source>
        <dbReference type="SAM" id="MobiDB-lite"/>
    </source>
</evidence>
<dbReference type="EMBL" id="JWZX01003304">
    <property type="protein sequence ID" value="KOO22182.1"/>
    <property type="molecule type" value="Genomic_DNA"/>
</dbReference>
<dbReference type="InterPro" id="IPR018247">
    <property type="entry name" value="EF_Hand_1_Ca_BS"/>
</dbReference>
<sequence>MRRRRQSQAASPPVAMDSPFISFRPKPPAGAQPGGIAPPDFGAGDVVGRRQRAEAARADAASKVLAALGSLRATGADKENGAEVTSQIEYNPPLRRQNSTPAEASAALERLIHAEPYDSLKAAFDKFDLDGDGELSAEEVDLALQQVSVHFSPQQVHAFMRMGRTSDEAAPTLSESEFLAMVRRHRRTLTLNSHDTPRGPAMPRRNGGAADANHAAAVPRGRRSSAWAPSGMLGRREGMATVMATVPTAPIVAPGVVSGMEHLPKMGYMRPRPSAASSFDLEASFSQIIGLEPIKDKIRALRDTLVKRRFRLEVGAPLVDVGPLHMVFTGNPGCGKTSIARLVARLLHELGAVRRPAFVEVQRTDLVASHIGQTGPKTREKINEAAGGVLFIDEAYRLTSSSDTGKDFGREALEEIMKDLTTGDPVVIAAGYPDDMKRFLDANEGLRRRFGMTFDFPDFSVDELAQMTLLKIQTLGFRLGDGVDVETVAALIAEHSDAAWRAKQNGGVAERLSRTAMQVQDARLSPTKMTGAQYKQLASQLELSDVATAAERLRWNY</sequence>
<proteinExistence type="inferred from homology"/>
<keyword evidence="8" id="KW-1185">Reference proteome</keyword>
<dbReference type="InterPro" id="IPR000641">
    <property type="entry name" value="CbxX/CfxQ"/>
</dbReference>
<keyword evidence="4" id="KW-0067">ATP-binding</keyword>
<dbReference type="InterPro" id="IPR003593">
    <property type="entry name" value="AAA+_ATPase"/>
</dbReference>
<comment type="similarity">
    <text evidence="1">Belongs to the CbxX/CfxQ family.</text>
</comment>
<feature type="region of interest" description="Disordered" evidence="5">
    <location>
        <begin position="191"/>
        <end position="231"/>
    </location>
</feature>
<dbReference type="InterPro" id="IPR011992">
    <property type="entry name" value="EF-hand-dom_pair"/>
</dbReference>
<dbReference type="OrthoDB" id="2423195at2759"/>
<dbReference type="InterPro" id="IPR002048">
    <property type="entry name" value="EF_hand_dom"/>
</dbReference>
<dbReference type="GO" id="GO:0005524">
    <property type="term" value="F:ATP binding"/>
    <property type="evidence" value="ECO:0007669"/>
    <property type="project" value="UniProtKB-KW"/>
</dbReference>
<gene>
    <name evidence="7" type="ORF">Ctob_005337</name>
</gene>
<evidence type="ECO:0000313" key="7">
    <source>
        <dbReference type="EMBL" id="KOO22182.1"/>
    </source>
</evidence>
<feature type="region of interest" description="Disordered" evidence="5">
    <location>
        <begin position="1"/>
        <end position="45"/>
    </location>
</feature>
<dbReference type="InterPro" id="IPR050773">
    <property type="entry name" value="CbxX/CfxQ_RuBisCO_ESX"/>
</dbReference>
<dbReference type="AlphaFoldDB" id="A0A0M0J761"/>
<evidence type="ECO:0000256" key="3">
    <source>
        <dbReference type="ARBA" id="ARBA00022837"/>
    </source>
</evidence>
<dbReference type="PANTHER" id="PTHR43392">
    <property type="entry name" value="AAA-TYPE ATPASE FAMILY PROTEIN / ANKYRIN REPEAT FAMILY PROTEIN"/>
    <property type="match status" value="1"/>
</dbReference>
<dbReference type="SUPFAM" id="SSF47473">
    <property type="entry name" value="EF-hand"/>
    <property type="match status" value="1"/>
</dbReference>
<dbReference type="PROSITE" id="PS50222">
    <property type="entry name" value="EF_HAND_2"/>
    <property type="match status" value="1"/>
</dbReference>
<feature type="domain" description="EF-hand" evidence="6">
    <location>
        <begin position="115"/>
        <end position="150"/>
    </location>
</feature>
<dbReference type="PRINTS" id="PR00819">
    <property type="entry name" value="CBXCFQXSUPER"/>
</dbReference>
<dbReference type="Gene3D" id="3.40.50.300">
    <property type="entry name" value="P-loop containing nucleotide triphosphate hydrolases"/>
    <property type="match status" value="1"/>
</dbReference>
<dbReference type="Proteomes" id="UP000037460">
    <property type="component" value="Unassembled WGS sequence"/>
</dbReference>
<feature type="compositionally biased region" description="Low complexity" evidence="5">
    <location>
        <begin position="206"/>
        <end position="217"/>
    </location>
</feature>